<dbReference type="RefSeq" id="WP_256531909.1">
    <property type="nucleotide sequence ID" value="NZ_CP101824.1"/>
</dbReference>
<evidence type="ECO:0000256" key="1">
    <source>
        <dbReference type="SAM" id="MobiDB-lite"/>
    </source>
</evidence>
<organism evidence="2 3">
    <name type="scientific">Halovivax cerinus</name>
    <dbReference type="NCBI Taxonomy" id="1487865"/>
    <lineage>
        <taxon>Archaea</taxon>
        <taxon>Methanobacteriati</taxon>
        <taxon>Methanobacteriota</taxon>
        <taxon>Stenosarchaea group</taxon>
        <taxon>Halobacteria</taxon>
        <taxon>Halobacteriales</taxon>
        <taxon>Natrialbaceae</taxon>
        <taxon>Halovivax</taxon>
    </lineage>
</organism>
<comment type="caution">
    <text evidence="2">The sequence shown here is derived from an EMBL/GenBank/DDBJ whole genome shotgun (WGS) entry which is preliminary data.</text>
</comment>
<reference evidence="2 3" key="1">
    <citation type="journal article" date="2019" name="Int. J. Syst. Evol. Microbiol.">
        <title>The Global Catalogue of Microorganisms (GCM) 10K type strain sequencing project: providing services to taxonomists for standard genome sequencing and annotation.</title>
        <authorList>
            <consortium name="The Broad Institute Genomics Platform"/>
            <consortium name="The Broad Institute Genome Sequencing Center for Infectious Disease"/>
            <person name="Wu L."/>
            <person name="Ma J."/>
        </authorList>
    </citation>
    <scope>NUCLEOTIDE SEQUENCE [LARGE SCALE GENOMIC DNA]</scope>
    <source>
        <strain evidence="2 3">IBRC-M 10256</strain>
    </source>
</reference>
<feature type="compositionally biased region" description="Basic and acidic residues" evidence="1">
    <location>
        <begin position="31"/>
        <end position="43"/>
    </location>
</feature>
<feature type="region of interest" description="Disordered" evidence="1">
    <location>
        <begin position="1"/>
        <end position="43"/>
    </location>
</feature>
<proteinExistence type="predicted"/>
<evidence type="ECO:0000313" key="3">
    <source>
        <dbReference type="Proteomes" id="UP001595846"/>
    </source>
</evidence>
<evidence type="ECO:0000313" key="2">
    <source>
        <dbReference type="EMBL" id="MFC3957161.1"/>
    </source>
</evidence>
<dbReference type="EMBL" id="JBHSAQ010000001">
    <property type="protein sequence ID" value="MFC3957161.1"/>
    <property type="molecule type" value="Genomic_DNA"/>
</dbReference>
<sequence>MQRAGERTLERVRDGNVRENEGTENDTVDSAETRSVRETDPVR</sequence>
<protein>
    <submittedName>
        <fullName evidence="2">Uncharacterized protein</fullName>
    </submittedName>
</protein>
<accession>A0ABD5NJP7</accession>
<name>A0ABD5NJP7_9EURY</name>
<dbReference type="AlphaFoldDB" id="A0ABD5NJP7"/>
<dbReference type="GeneID" id="73904673"/>
<dbReference type="Proteomes" id="UP001595846">
    <property type="component" value="Unassembled WGS sequence"/>
</dbReference>
<keyword evidence="3" id="KW-1185">Reference proteome</keyword>
<gene>
    <name evidence="2" type="ORF">ACFOUR_02080</name>
</gene>
<feature type="compositionally biased region" description="Basic and acidic residues" evidence="1">
    <location>
        <begin position="1"/>
        <end position="21"/>
    </location>
</feature>